<protein>
    <submittedName>
        <fullName evidence="2">Uncharacterized protein</fullName>
    </submittedName>
</protein>
<sequence>MFQQHNSASVGFLLARTLRNQYLSRQSRRRAAGSPVEKGRKYLAAGKRPEIYDSAPQSEVQLSRPHALRSTSTFVALPPSTSCVIKHQRRRQSRRHRRRQRWSTTAAIDSHAKFHQPFKVPRKRDASYEWRAKGKDSHPAGCCRLQCNRPSSSPSTFPSSAHRDYVSSSALQDEPTISGEACNAFGNEMKSRAVSSSEKFEIDSRRVRYRAPCTRDNDVNDRYDFPTAVAKDFSPRRIPLCVQPLKICGKQYELNLLSVQIPNELPYQTRKGSSAEIVAKKNSKSYSLRRVMELKDLELGTQGGSPMQGALALMKYKPPHRTIVCGNAIVRATLEMHQSRMLHAAKRQGSQGDRALPRILSPRGVFRPTPCANNITEPESVGAIANANPGKVERATPERDATGAILPVIKTFGGNPAVCMGFSPTTVSTSSLGFSELNFANAVCANHHVMQRDINI</sequence>
<reference evidence="2 3" key="1">
    <citation type="journal article" date="2010" name="Science">
        <title>Genomic comparison of the ants Camponotus floridanus and Harpegnathos saltator.</title>
        <authorList>
            <person name="Bonasio R."/>
            <person name="Zhang G."/>
            <person name="Ye C."/>
            <person name="Mutti N.S."/>
            <person name="Fang X."/>
            <person name="Qin N."/>
            <person name="Donahue G."/>
            <person name="Yang P."/>
            <person name="Li Q."/>
            <person name="Li C."/>
            <person name="Zhang P."/>
            <person name="Huang Z."/>
            <person name="Berger S.L."/>
            <person name="Reinberg D."/>
            <person name="Wang J."/>
            <person name="Liebig J."/>
        </authorList>
    </citation>
    <scope>NUCLEOTIDE SEQUENCE [LARGE SCALE GENOMIC DNA]</scope>
    <source>
        <strain evidence="3">C129</strain>
    </source>
</reference>
<evidence type="ECO:0000256" key="1">
    <source>
        <dbReference type="SAM" id="MobiDB-lite"/>
    </source>
</evidence>
<dbReference type="AlphaFoldDB" id="E2A699"/>
<dbReference type="InParanoid" id="E2A699"/>
<evidence type="ECO:0000313" key="3">
    <source>
        <dbReference type="Proteomes" id="UP000000311"/>
    </source>
</evidence>
<proteinExistence type="predicted"/>
<accession>E2A699</accession>
<dbReference type="Proteomes" id="UP000000311">
    <property type="component" value="Unassembled WGS sequence"/>
</dbReference>
<evidence type="ECO:0000313" key="2">
    <source>
        <dbReference type="EMBL" id="EFN70984.1"/>
    </source>
</evidence>
<feature type="region of interest" description="Disordered" evidence="1">
    <location>
        <begin position="86"/>
        <end position="120"/>
    </location>
</feature>
<dbReference type="EMBL" id="GL437123">
    <property type="protein sequence ID" value="EFN70984.1"/>
    <property type="molecule type" value="Genomic_DNA"/>
</dbReference>
<name>E2A699_CAMFO</name>
<keyword evidence="3" id="KW-1185">Reference proteome</keyword>
<gene>
    <name evidence="2" type="ORF">EAG_09873</name>
</gene>
<feature type="compositionally biased region" description="Basic residues" evidence="1">
    <location>
        <begin position="86"/>
        <end position="101"/>
    </location>
</feature>
<organism evidence="3">
    <name type="scientific">Camponotus floridanus</name>
    <name type="common">Florida carpenter ant</name>
    <dbReference type="NCBI Taxonomy" id="104421"/>
    <lineage>
        <taxon>Eukaryota</taxon>
        <taxon>Metazoa</taxon>
        <taxon>Ecdysozoa</taxon>
        <taxon>Arthropoda</taxon>
        <taxon>Hexapoda</taxon>
        <taxon>Insecta</taxon>
        <taxon>Pterygota</taxon>
        <taxon>Neoptera</taxon>
        <taxon>Endopterygota</taxon>
        <taxon>Hymenoptera</taxon>
        <taxon>Apocrita</taxon>
        <taxon>Aculeata</taxon>
        <taxon>Formicoidea</taxon>
        <taxon>Formicidae</taxon>
        <taxon>Formicinae</taxon>
        <taxon>Camponotus</taxon>
    </lineage>
</organism>